<feature type="region of interest" description="Disordered" evidence="11">
    <location>
        <begin position="223"/>
        <end position="663"/>
    </location>
</feature>
<comment type="similarity">
    <text evidence="8">Belongs to the TRAF3IP1 family.</text>
</comment>
<evidence type="ECO:0000256" key="3">
    <source>
        <dbReference type="ARBA" id="ARBA00022490"/>
    </source>
</evidence>
<dbReference type="FunFam" id="1.10.418.50:FF:000001">
    <property type="entry name" value="TRAF3-interacting protein 1 isoform X1"/>
    <property type="match status" value="1"/>
</dbReference>
<sequence length="889" mass="96150">MGEAVDAKVLKNTQDVLGKFVKKPPLTEKLLQKPPFRFLHDIVRVVVSETGYLQGLYTEEELNSENIKDKEKKVAFLQKLISAVSLSTGEKVSVKPSKIVAGHDASKTNELLQIIGRAVENQPDESYDEERQCKDDDGCLKGVACCRSQAEPLAEEVQLQEHGDDITGEADVSSKQKRQYGGMSLHLANGCTSLTLSVTITNEDASQFSEFFAVDSSDAVSKVLSGDNGGGSAVTNGDVKKRKTTPGDAPSKGGTKKSDKIIEEPAKKKTTGKTSGSAATEEKTRRPTKKPVTADKPKPEDKKPSTRTRDRSKDSGQKHSTTAGKTPTAGKTTTPKGKGTTVDKKKKDGADEKKKKGGKTVTKEKKDGADEKKKKGGKTVTKVGFRKSRGEEGWSGREEEERRKDGDEAEEKKDGADEKKKKGGKTVTKAPSEPEDPMIPMETDKILDREPEHNEEPVPNGFNEAEPDGPDESFFAAVASQLESTLEEKPDERPQGLEAEGPGGGEEEAPLAGTTTVTPQPPPLRGEEEEEEKELPPEQTNGFFDPEEERPDTVGARSRPMSTVPGATRPGSIRPPSSGTRPMSTVGEAKPLPMSPAPPSPQPAPHSPQPAPSRPLTAASRPRPRTGVKSARPPSARPAPPRVKERTEAIDSIGGPVGVENARPQTGHVANVIRAIEPPVAAAAEEEDDGFLVEERRQEDEMEQQLLSGDGGSSQAPGGAEGEHGILVSQILEAKNELEKSHGAAAPTSLGGVSIERDLMSDAARARDREMVFREVTKLTTTIQDVTRAANPLGKLMDYLQEDVDAMQRELEQWRLESKQYGQALKREQGTTEQSVEPLRALLSELELAVKDQLDKIAAVKNSILRNDEKIQRMLGHREKTGVRTGKAY</sequence>
<feature type="compositionally biased region" description="Basic and acidic residues" evidence="11">
    <location>
        <begin position="292"/>
        <end position="317"/>
    </location>
</feature>
<feature type="region of interest" description="Disordered" evidence="11">
    <location>
        <begin position="695"/>
        <end position="722"/>
    </location>
</feature>
<dbReference type="GO" id="GO:0030992">
    <property type="term" value="C:intraciliary transport particle B"/>
    <property type="evidence" value="ECO:0007669"/>
    <property type="project" value="TreeGrafter"/>
</dbReference>
<dbReference type="AlphaFoldDB" id="A0A7R8W2X1"/>
<protein>
    <recommendedName>
        <fullName evidence="9">TRAF3-interacting protein 1</fullName>
    </recommendedName>
</protein>
<feature type="compositionally biased region" description="Basic and acidic residues" evidence="11">
    <location>
        <begin position="256"/>
        <end position="267"/>
    </location>
</feature>
<dbReference type="GO" id="GO:0048513">
    <property type="term" value="P:animal organ development"/>
    <property type="evidence" value="ECO:0007669"/>
    <property type="project" value="UniProtKB-ARBA"/>
</dbReference>
<dbReference type="Gene3D" id="1.10.418.50">
    <property type="entry name" value="Microtubule-binding protein MIP-T3"/>
    <property type="match status" value="1"/>
</dbReference>
<keyword evidence="7" id="KW-0966">Cell projection</keyword>
<feature type="compositionally biased region" description="Basic and acidic residues" evidence="11">
    <location>
        <begin position="388"/>
        <end position="420"/>
    </location>
</feature>
<feature type="compositionally biased region" description="Basic and acidic residues" evidence="11">
    <location>
        <begin position="486"/>
        <end position="495"/>
    </location>
</feature>
<reference evidence="12" key="1">
    <citation type="submission" date="2020-11" db="EMBL/GenBank/DDBJ databases">
        <authorList>
            <person name="Tran Van P."/>
        </authorList>
    </citation>
    <scope>NUCLEOTIDE SEQUENCE</scope>
</reference>
<evidence type="ECO:0000256" key="8">
    <source>
        <dbReference type="ARBA" id="ARBA00043971"/>
    </source>
</evidence>
<name>A0A7R8W2X1_9CRUS</name>
<dbReference type="GO" id="GO:0048731">
    <property type="term" value="P:system development"/>
    <property type="evidence" value="ECO:0007669"/>
    <property type="project" value="UniProtKB-ARBA"/>
</dbReference>
<dbReference type="GO" id="GO:0070507">
    <property type="term" value="P:regulation of microtubule cytoskeleton organization"/>
    <property type="evidence" value="ECO:0007669"/>
    <property type="project" value="TreeGrafter"/>
</dbReference>
<evidence type="ECO:0000256" key="2">
    <source>
        <dbReference type="ARBA" id="ARBA00004430"/>
    </source>
</evidence>
<evidence type="ECO:0000256" key="5">
    <source>
        <dbReference type="ARBA" id="ARBA00023054"/>
    </source>
</evidence>
<dbReference type="InterPro" id="IPR040468">
    <property type="entry name" value="TRAF3IP1_N"/>
</dbReference>
<evidence type="ECO:0000256" key="4">
    <source>
        <dbReference type="ARBA" id="ARBA00022794"/>
    </source>
</evidence>
<proteinExistence type="inferred from homology"/>
<dbReference type="EMBL" id="OB660252">
    <property type="protein sequence ID" value="CAD7223777.1"/>
    <property type="molecule type" value="Genomic_DNA"/>
</dbReference>
<gene>
    <name evidence="12" type="ORF">CTOB1V02_LOCUS1756</name>
</gene>
<organism evidence="12">
    <name type="scientific">Cyprideis torosa</name>
    <dbReference type="NCBI Taxonomy" id="163714"/>
    <lineage>
        <taxon>Eukaryota</taxon>
        <taxon>Metazoa</taxon>
        <taxon>Ecdysozoa</taxon>
        <taxon>Arthropoda</taxon>
        <taxon>Crustacea</taxon>
        <taxon>Oligostraca</taxon>
        <taxon>Ostracoda</taxon>
        <taxon>Podocopa</taxon>
        <taxon>Podocopida</taxon>
        <taxon>Cytherocopina</taxon>
        <taxon>Cytheroidea</taxon>
        <taxon>Cytherideidae</taxon>
        <taxon>Cyprideis</taxon>
    </lineage>
</organism>
<dbReference type="GO" id="GO:0005930">
    <property type="term" value="C:axoneme"/>
    <property type="evidence" value="ECO:0007669"/>
    <property type="project" value="UniProtKB-SubCell"/>
</dbReference>
<comment type="subcellular location">
    <subcellularLocation>
        <location evidence="2">Cytoplasm</location>
        <location evidence="2">Cytoskeleton</location>
        <location evidence="2">Cilium axoneme</location>
    </subcellularLocation>
    <subcellularLocation>
        <location evidence="1">Cytoplasm</location>
        <location evidence="1">Cytoskeleton</location>
        <location evidence="1">Cilium basal body</location>
    </subcellularLocation>
</comment>
<dbReference type="InterPro" id="IPR042576">
    <property type="entry name" value="TRAF3IP1_N_sf"/>
</dbReference>
<keyword evidence="5 10" id="KW-0175">Coiled coil</keyword>
<dbReference type="InterPro" id="IPR018799">
    <property type="entry name" value="TRAF3IP1"/>
</dbReference>
<dbReference type="GO" id="GO:0060271">
    <property type="term" value="P:cilium assembly"/>
    <property type="evidence" value="ECO:0007669"/>
    <property type="project" value="TreeGrafter"/>
</dbReference>
<dbReference type="InterPro" id="IPR041476">
    <property type="entry name" value="TRAF3IP1_C"/>
</dbReference>
<keyword evidence="4" id="KW-0970">Cilium biogenesis/degradation</keyword>
<accession>A0A7R8W2X1</accession>
<evidence type="ECO:0000313" key="12">
    <source>
        <dbReference type="EMBL" id="CAD7223777.1"/>
    </source>
</evidence>
<keyword evidence="3" id="KW-0963">Cytoplasm</keyword>
<feature type="compositionally biased region" description="Pro residues" evidence="11">
    <location>
        <begin position="593"/>
        <end position="613"/>
    </location>
</feature>
<feature type="compositionally biased region" description="Low complexity" evidence="11">
    <location>
        <begin position="321"/>
        <end position="340"/>
    </location>
</feature>
<feature type="compositionally biased region" description="Basic and acidic residues" evidence="11">
    <location>
        <begin position="442"/>
        <end position="456"/>
    </location>
</feature>
<dbReference type="PANTHER" id="PTHR31363">
    <property type="entry name" value="TRAF3-INTERACTING PROTEIN 1"/>
    <property type="match status" value="1"/>
</dbReference>
<dbReference type="GO" id="GO:0036064">
    <property type="term" value="C:ciliary basal body"/>
    <property type="evidence" value="ECO:0007669"/>
    <property type="project" value="TreeGrafter"/>
</dbReference>
<evidence type="ECO:0000256" key="9">
    <source>
        <dbReference type="ARBA" id="ARBA00070492"/>
    </source>
</evidence>
<dbReference type="GO" id="GO:0042073">
    <property type="term" value="P:intraciliary transport"/>
    <property type="evidence" value="ECO:0007669"/>
    <property type="project" value="TreeGrafter"/>
</dbReference>
<dbReference type="GO" id="GO:0008017">
    <property type="term" value="F:microtubule binding"/>
    <property type="evidence" value="ECO:0007669"/>
    <property type="project" value="InterPro"/>
</dbReference>
<dbReference type="PANTHER" id="PTHR31363:SF0">
    <property type="entry name" value="TRAF3-INTERACTING PROTEIN 1"/>
    <property type="match status" value="1"/>
</dbReference>
<evidence type="ECO:0000256" key="6">
    <source>
        <dbReference type="ARBA" id="ARBA00023212"/>
    </source>
</evidence>
<evidence type="ECO:0000256" key="1">
    <source>
        <dbReference type="ARBA" id="ARBA00004120"/>
    </source>
</evidence>
<evidence type="ECO:0000256" key="11">
    <source>
        <dbReference type="SAM" id="MobiDB-lite"/>
    </source>
</evidence>
<evidence type="ECO:0000256" key="10">
    <source>
        <dbReference type="SAM" id="Coils"/>
    </source>
</evidence>
<keyword evidence="6" id="KW-0206">Cytoskeleton</keyword>
<dbReference type="Pfam" id="PF10243">
    <property type="entry name" value="MIP-T3"/>
    <property type="match status" value="1"/>
</dbReference>
<evidence type="ECO:0000256" key="7">
    <source>
        <dbReference type="ARBA" id="ARBA00023273"/>
    </source>
</evidence>
<dbReference type="Pfam" id="PF17749">
    <property type="entry name" value="MIP-T3_C"/>
    <property type="match status" value="1"/>
</dbReference>
<feature type="compositionally biased region" description="Basic and acidic residues" evidence="11">
    <location>
        <begin position="341"/>
        <end position="354"/>
    </location>
</feature>
<feature type="compositionally biased region" description="Basic and acidic residues" evidence="11">
    <location>
        <begin position="361"/>
        <end position="373"/>
    </location>
</feature>
<feature type="coiled-coil region" evidence="10">
    <location>
        <begin position="797"/>
        <end position="863"/>
    </location>
</feature>
<dbReference type="OrthoDB" id="10258914at2759"/>